<organism evidence="1 2">
    <name type="scientific">Peptoniphilus porci</name>
    <dbReference type="NCBI Taxonomy" id="2652280"/>
    <lineage>
        <taxon>Bacteria</taxon>
        <taxon>Bacillati</taxon>
        <taxon>Bacillota</taxon>
        <taxon>Tissierellia</taxon>
        <taxon>Tissierellales</taxon>
        <taxon>Peptoniphilaceae</taxon>
        <taxon>Peptoniphilus</taxon>
    </lineage>
</organism>
<evidence type="ECO:0000313" key="1">
    <source>
        <dbReference type="EMBL" id="OLR61659.1"/>
    </source>
</evidence>
<dbReference type="EMBL" id="MJIH01000008">
    <property type="protein sequence ID" value="OLR61659.1"/>
    <property type="molecule type" value="Genomic_DNA"/>
</dbReference>
<sequence>MIDFKNMTQEERDAYNKATKIWEKTNGKVRVEILNTALFNIDKLVINFQKYDSSNKQNGFIAYYINPSKALGFCNKVVNGQILNAAKKMKDLKAKNPNVALPDLFKDMGGMTPEKVIASQTSGNNLLHGLNFSLQKGEALSRTLNITVGDKVLFLLATHACPGVQNPQGLIVPKKDTRRLDILIGLSSDELMELASVTKPVLEAYFADKSYTMAKKYFI</sequence>
<name>A0A1U7LX55_9FIRM</name>
<evidence type="ECO:0000313" key="2">
    <source>
        <dbReference type="Proteomes" id="UP000187166"/>
    </source>
</evidence>
<accession>A0A1U7LX55</accession>
<comment type="caution">
    <text evidence="1">The sequence shown here is derived from an EMBL/GenBank/DDBJ whole genome shotgun (WGS) entry which is preliminary data.</text>
</comment>
<keyword evidence="2" id="KW-1185">Reference proteome</keyword>
<gene>
    <name evidence="1" type="ORF">BIV18_09915</name>
</gene>
<protein>
    <submittedName>
        <fullName evidence="1">Uncharacterized protein</fullName>
    </submittedName>
</protein>
<reference evidence="1 2" key="1">
    <citation type="journal article" date="2016" name="Appl. Environ. Microbiol.">
        <title>Function and Phylogeny of Bacterial Butyryl Coenzyme A:Acetate Transferases and Their Diversity in the Proximal Colon of Swine.</title>
        <authorList>
            <person name="Trachsel J."/>
            <person name="Bayles D.O."/>
            <person name="Looft T."/>
            <person name="Levine U.Y."/>
            <person name="Allen H.K."/>
        </authorList>
    </citation>
    <scope>NUCLEOTIDE SEQUENCE [LARGE SCALE GENOMIC DNA]</scope>
    <source>
        <strain evidence="1 2">35-6-1</strain>
    </source>
</reference>
<dbReference type="Proteomes" id="UP000187166">
    <property type="component" value="Unassembled WGS sequence"/>
</dbReference>
<dbReference type="AlphaFoldDB" id="A0A1U7LX55"/>
<dbReference type="STRING" id="1465756.BIV18_09915"/>
<proteinExistence type="predicted"/>